<sequence length="89" mass="9935">MKILDLIKPGNSEQICQKCIHFQNDPAVIEAVYPGLTIMSSGFASVRDQDGLCNYNQLYLSARDSCPHFIPRISGFNRGEIENSVRSES</sequence>
<comment type="caution">
    <text evidence="1">The sequence shown here is derived from an EMBL/GenBank/DDBJ whole genome shotgun (WGS) entry which is preliminary data.</text>
</comment>
<gene>
    <name evidence="1" type="ORF">JN11_04393</name>
</gene>
<reference evidence="1 2" key="1">
    <citation type="submission" date="2019-07" db="EMBL/GenBank/DDBJ databases">
        <title>Genomic Encyclopedia of Archaeal and Bacterial Type Strains, Phase II (KMG-II): from individual species to whole genera.</title>
        <authorList>
            <person name="Goeker M."/>
        </authorList>
    </citation>
    <scope>NUCLEOTIDE SEQUENCE [LARGE SCALE GENOMIC DNA]</scope>
    <source>
        <strain evidence="1 2">ATCC BAA-1854</strain>
    </source>
</reference>
<dbReference type="EMBL" id="VLLI01000016">
    <property type="protein sequence ID" value="TWI95279.1"/>
    <property type="molecule type" value="Genomic_DNA"/>
</dbReference>
<evidence type="ECO:0000313" key="1">
    <source>
        <dbReference type="EMBL" id="TWI95279.1"/>
    </source>
</evidence>
<protein>
    <submittedName>
        <fullName evidence="1">Uncharacterized protein</fullName>
    </submittedName>
</protein>
<evidence type="ECO:0000313" key="2">
    <source>
        <dbReference type="Proteomes" id="UP000317010"/>
    </source>
</evidence>
<proteinExistence type="predicted"/>
<dbReference type="AlphaFoldDB" id="A0A562TNY3"/>
<dbReference type="Proteomes" id="UP000317010">
    <property type="component" value="Unassembled WGS sequence"/>
</dbReference>
<organism evidence="1 2">
    <name type="scientific">Mucilaginibacter frigoritolerans</name>
    <dbReference type="NCBI Taxonomy" id="652788"/>
    <lineage>
        <taxon>Bacteria</taxon>
        <taxon>Pseudomonadati</taxon>
        <taxon>Bacteroidota</taxon>
        <taxon>Sphingobacteriia</taxon>
        <taxon>Sphingobacteriales</taxon>
        <taxon>Sphingobacteriaceae</taxon>
        <taxon>Mucilaginibacter</taxon>
    </lineage>
</organism>
<name>A0A562TNY3_9SPHI</name>
<accession>A0A562TNY3</accession>
<keyword evidence="2" id="KW-1185">Reference proteome</keyword>